<dbReference type="InterPro" id="IPR032675">
    <property type="entry name" value="LRR_dom_sf"/>
</dbReference>
<dbReference type="SUPFAM" id="SSF52047">
    <property type="entry name" value="RNI-like"/>
    <property type="match status" value="1"/>
</dbReference>
<dbReference type="Gene3D" id="3.80.10.10">
    <property type="entry name" value="Ribonuclease Inhibitor"/>
    <property type="match status" value="2"/>
</dbReference>
<feature type="region of interest" description="Disordered" evidence="2">
    <location>
        <begin position="602"/>
        <end position="624"/>
    </location>
</feature>
<dbReference type="EMBL" id="NIRI02000056">
    <property type="protein sequence ID" value="KAG5443623.1"/>
    <property type="molecule type" value="Genomic_DNA"/>
</dbReference>
<feature type="compositionally biased region" description="Low complexity" evidence="2">
    <location>
        <begin position="133"/>
        <end position="148"/>
    </location>
</feature>
<proteinExistence type="predicted"/>
<evidence type="ECO:0000313" key="3">
    <source>
        <dbReference type="EMBL" id="KAG5443623.1"/>
    </source>
</evidence>
<feature type="compositionally biased region" description="Low complexity" evidence="2">
    <location>
        <begin position="184"/>
        <end position="195"/>
    </location>
</feature>
<reference evidence="3 4" key="2">
    <citation type="journal article" date="2021" name="Genomics">
        <title>High-quality reference genome for Clonorchis sinensis.</title>
        <authorList>
            <person name="Young N.D."/>
            <person name="Stroehlein A.J."/>
            <person name="Kinkar L."/>
            <person name="Wang T."/>
            <person name="Sohn W.M."/>
            <person name="Chang B.C.H."/>
            <person name="Kaur P."/>
            <person name="Weisz D."/>
            <person name="Dudchenko O."/>
            <person name="Aiden E.L."/>
            <person name="Korhonen P.K."/>
            <person name="Gasser R.B."/>
        </authorList>
    </citation>
    <scope>NUCLEOTIDE SEQUENCE [LARGE SCALE GENOMIC DNA]</scope>
    <source>
        <strain evidence="3">Cs-k2</strain>
    </source>
</reference>
<dbReference type="AlphaFoldDB" id="A0A3R7FRP5"/>
<keyword evidence="4" id="KW-1185">Reference proteome</keyword>
<evidence type="ECO:0000313" key="4">
    <source>
        <dbReference type="Proteomes" id="UP000286415"/>
    </source>
</evidence>
<dbReference type="GO" id="GO:0019005">
    <property type="term" value="C:SCF ubiquitin ligase complex"/>
    <property type="evidence" value="ECO:0007669"/>
    <property type="project" value="TreeGrafter"/>
</dbReference>
<organism evidence="3 4">
    <name type="scientific">Clonorchis sinensis</name>
    <name type="common">Chinese liver fluke</name>
    <dbReference type="NCBI Taxonomy" id="79923"/>
    <lineage>
        <taxon>Eukaryota</taxon>
        <taxon>Metazoa</taxon>
        <taxon>Spiralia</taxon>
        <taxon>Lophotrochozoa</taxon>
        <taxon>Platyhelminthes</taxon>
        <taxon>Trematoda</taxon>
        <taxon>Digenea</taxon>
        <taxon>Opisthorchiida</taxon>
        <taxon>Opisthorchiata</taxon>
        <taxon>Opisthorchiidae</taxon>
        <taxon>Clonorchis</taxon>
    </lineage>
</organism>
<comment type="caution">
    <text evidence="3">The sequence shown here is derived from an EMBL/GenBank/DDBJ whole genome shotgun (WGS) entry which is preliminary data.</text>
</comment>
<keyword evidence="1" id="KW-0833">Ubl conjugation pathway</keyword>
<dbReference type="Proteomes" id="UP000286415">
    <property type="component" value="Unassembled WGS sequence"/>
</dbReference>
<name>A0A3R7FRP5_CLOSI</name>
<accession>A0A3R7FRP5</accession>
<feature type="compositionally biased region" description="Polar residues" evidence="2">
    <location>
        <begin position="602"/>
        <end position="617"/>
    </location>
</feature>
<dbReference type="OrthoDB" id="10044893at2759"/>
<dbReference type="InterPro" id="IPR006553">
    <property type="entry name" value="Leu-rich_rpt_Cys-con_subtyp"/>
</dbReference>
<dbReference type="Pfam" id="PF13516">
    <property type="entry name" value="LRR_6"/>
    <property type="match status" value="1"/>
</dbReference>
<sequence>MIAFVTPVSSDSSNFMCSLTPETRIHEKHPHCYIYEQYTLEVGSTTKTNNNRSGVIPFWSITVIPFDVSTRTEILSGYPSLDSRDVWGWMRTTDRTLTTEAMTSFAKVCMDLSNNLRSLRFTRSGSPVPPNRNNSFAKASNVSSSTSKTKTRTGKSNGIVVSSNEPRTTAVGRHESDHQNEKPAAQAARRNVAQVTSSTQTKNDAFISSEIRPSLTDPAKGRKNSDPASPTRPPFSPKPRGKAGKIVDQATVNHVSPPLPNGDAMFEDRINLTGTTEHHEVRSSTRFRTKYSCSPTVGHRSVAVHASQGRIGDHEDTLIPIRGRSYNTSACASPIFPHHGITVAAIKQRLLNQGLKLDLAVPVKKIPKSRYRNCFRRLTRGCPLTTDDLWQNEKILTNIFALLSGRGLLMICRVCKSWFHLLCKFGFWNRVAITLDIRIVLAHAQEEAMQKSTISDKETHDECAADPVETHLEQRITERLKAAVLRNIQNLTISYLADRCALVFLNSLTKVLRTSYIKTVVKPVNNSFQRPLRLDTQVNHLVTNNKGNFPPTGMTNISPVTEARPPLSDISSAPSIKNSNCLADPLFFSSLKGVSSSNNEAPVSSLQSFPDSPLSSADQERSNVSEQDKTLKAIFTQLILRGCSITDSNLAQIVRLLPGLTTLELQCCNELTELAFWTCLVPTITNLRVFDCINVSDESMGAITQLLPNLRHLTLQAYHVTDSAFSYFSPQQRTTLETVRLIQCMDLTNQAVINLAFALPQLRHLSLSGCTNLTDDGLDVVCENLKQLVELDLSWCAKLTDGVLECIACDLIWLQKLILDRCMTITDVGLDYLSTLSKLHHLSLRWCVNLSDGIIPHLVGMTQLTFLSLAGCKRISEDGLSQLARHPRLRRLELTHCAGATRRVKAYLMENLTECRILD</sequence>
<dbReference type="SUPFAM" id="SSF81383">
    <property type="entry name" value="F-box domain"/>
    <property type="match status" value="1"/>
</dbReference>
<feature type="region of interest" description="Disordered" evidence="2">
    <location>
        <begin position="122"/>
        <end position="244"/>
    </location>
</feature>
<dbReference type="GO" id="GO:0031146">
    <property type="term" value="P:SCF-dependent proteasomal ubiquitin-dependent protein catabolic process"/>
    <property type="evidence" value="ECO:0007669"/>
    <property type="project" value="TreeGrafter"/>
</dbReference>
<dbReference type="InterPro" id="IPR036047">
    <property type="entry name" value="F-box-like_dom_sf"/>
</dbReference>
<dbReference type="STRING" id="79923.A0A3R7FRP5"/>
<feature type="compositionally biased region" description="Basic and acidic residues" evidence="2">
    <location>
        <begin position="172"/>
        <end position="181"/>
    </location>
</feature>
<dbReference type="InParanoid" id="A0A3R7FRP5"/>
<dbReference type="InterPro" id="IPR001611">
    <property type="entry name" value="Leu-rich_rpt"/>
</dbReference>
<dbReference type="SMART" id="SM00367">
    <property type="entry name" value="LRR_CC"/>
    <property type="match status" value="6"/>
</dbReference>
<evidence type="ECO:0000256" key="1">
    <source>
        <dbReference type="ARBA" id="ARBA00022786"/>
    </source>
</evidence>
<reference evidence="3 4" key="1">
    <citation type="journal article" date="2018" name="Biotechnol. Adv.">
        <title>Improved genomic resources and new bioinformatic workflow for the carcinogenic parasite Clonorchis sinensis: Biotechnological implications.</title>
        <authorList>
            <person name="Wang D."/>
            <person name="Korhonen P.K."/>
            <person name="Gasser R.B."/>
            <person name="Young N.D."/>
        </authorList>
    </citation>
    <scope>NUCLEOTIDE SEQUENCE [LARGE SCALE GENOMIC DNA]</scope>
    <source>
        <strain evidence="3">Cs-k2</strain>
    </source>
</reference>
<evidence type="ECO:0000256" key="2">
    <source>
        <dbReference type="SAM" id="MobiDB-lite"/>
    </source>
</evidence>
<dbReference type="PANTHER" id="PTHR13318">
    <property type="entry name" value="PARTNER OF PAIRED, ISOFORM B-RELATED"/>
    <property type="match status" value="1"/>
</dbReference>
<protein>
    <submittedName>
        <fullName evidence="3">Uncharacterized protein</fullName>
    </submittedName>
</protein>
<dbReference type="PANTHER" id="PTHR13318:SF193">
    <property type="entry name" value="F-BOX_LRR-REPEAT PROTEIN 16"/>
    <property type="match status" value="1"/>
</dbReference>
<gene>
    <name evidence="3" type="ORF">CSKR_102522</name>
</gene>